<dbReference type="InterPro" id="IPR022488">
    <property type="entry name" value="PPK2-related"/>
</dbReference>
<evidence type="ECO:0000256" key="1">
    <source>
        <dbReference type="ARBA" id="ARBA00022679"/>
    </source>
</evidence>
<dbReference type="AlphaFoldDB" id="A0A1G9AY01"/>
<dbReference type="PANTHER" id="PTHR34383:SF3">
    <property type="entry name" value="POLYPHOSPHATE:AMP PHOSPHOTRANSFERASE"/>
    <property type="match status" value="1"/>
</dbReference>
<accession>A0A1G9AY01</accession>
<protein>
    <submittedName>
        <fullName evidence="4">Polyphosphate:nucleotide phosphotransferase, PPK2 family</fullName>
    </submittedName>
</protein>
<dbReference type="InterPro" id="IPR022300">
    <property type="entry name" value="PPK2-rel_1"/>
</dbReference>
<dbReference type="PANTHER" id="PTHR34383">
    <property type="entry name" value="POLYPHOSPHATE:AMP PHOSPHOTRANSFERASE-RELATED"/>
    <property type="match status" value="1"/>
</dbReference>
<dbReference type="PIRSF" id="PIRSF028756">
    <property type="entry name" value="PPK2_prd"/>
    <property type="match status" value="1"/>
</dbReference>
<dbReference type="NCBIfam" id="TIGR03709">
    <property type="entry name" value="PPK2_rel_1"/>
    <property type="match status" value="1"/>
</dbReference>
<keyword evidence="2" id="KW-0418">Kinase</keyword>
<name>A0A1G9AY01_9STAP</name>
<dbReference type="InterPro" id="IPR027417">
    <property type="entry name" value="P-loop_NTPase"/>
</dbReference>
<dbReference type="Pfam" id="PF03976">
    <property type="entry name" value="PPK2"/>
    <property type="match status" value="1"/>
</dbReference>
<evidence type="ECO:0000256" key="2">
    <source>
        <dbReference type="ARBA" id="ARBA00022777"/>
    </source>
</evidence>
<dbReference type="InterPro" id="IPR016898">
    <property type="entry name" value="Polyphosphate_phosphotransfera"/>
</dbReference>
<evidence type="ECO:0000259" key="3">
    <source>
        <dbReference type="Pfam" id="PF03976"/>
    </source>
</evidence>
<gene>
    <name evidence="4" type="ORF">SAMN05216187_10714</name>
</gene>
<dbReference type="STRING" id="586411.SAMN05216187_10714"/>
<feature type="domain" description="Polyphosphate kinase-2-related" evidence="3">
    <location>
        <begin position="40"/>
        <end position="255"/>
    </location>
</feature>
<sequence length="279" mass="32755">MMNLSDYRIPEDKNIKLSDYLTSEGKKEDNNNIKENTIPSLVKTLKDLHLKLHAAEKNGIMVVLQAIDAAGKDEAISYIFSNLNAQGLKVTSYGKPSETEKKHAYLWRLYEGEPERGQIAILNRSHYEDVIATRVNDLLEDDDADIDTRYRQINHYEQYLSENGFSVVKFFFNMSKDEQKDRFLKRMKNPDKQWEFSFSDIEDRNKWGKYQQAFEGMLNHTSTEHSPWYILPADDEWHTRQIITEVMISVLKDINPDFPEISGEDKKELDEYIKKLEDE</sequence>
<dbReference type="GO" id="GO:0008976">
    <property type="term" value="F:polyphosphate kinase activity"/>
    <property type="evidence" value="ECO:0007669"/>
    <property type="project" value="InterPro"/>
</dbReference>
<evidence type="ECO:0000313" key="5">
    <source>
        <dbReference type="Proteomes" id="UP000242700"/>
    </source>
</evidence>
<reference evidence="5" key="1">
    <citation type="submission" date="2016-10" db="EMBL/GenBank/DDBJ databases">
        <authorList>
            <person name="Varghese N."/>
            <person name="Submissions S."/>
        </authorList>
    </citation>
    <scope>NUCLEOTIDE SEQUENCE [LARGE SCALE GENOMIC DNA]</scope>
    <source>
        <strain evidence="5">CGMCC 1.8911</strain>
    </source>
</reference>
<organism evidence="4 5">
    <name type="scientific">Jeotgalicoccus aerolatus</name>
    <dbReference type="NCBI Taxonomy" id="709510"/>
    <lineage>
        <taxon>Bacteria</taxon>
        <taxon>Bacillati</taxon>
        <taxon>Bacillota</taxon>
        <taxon>Bacilli</taxon>
        <taxon>Bacillales</taxon>
        <taxon>Staphylococcaceae</taxon>
        <taxon>Jeotgalicoccus</taxon>
    </lineage>
</organism>
<proteinExistence type="predicted"/>
<evidence type="ECO:0000313" key="4">
    <source>
        <dbReference type="EMBL" id="SDK31505.1"/>
    </source>
</evidence>
<dbReference type="Proteomes" id="UP000242700">
    <property type="component" value="Unassembled WGS sequence"/>
</dbReference>
<dbReference type="Gene3D" id="3.40.50.300">
    <property type="entry name" value="P-loop containing nucleotide triphosphate hydrolases"/>
    <property type="match status" value="1"/>
</dbReference>
<dbReference type="EMBL" id="FNFI01000007">
    <property type="protein sequence ID" value="SDK31505.1"/>
    <property type="molecule type" value="Genomic_DNA"/>
</dbReference>
<dbReference type="RefSeq" id="WP_256333972.1">
    <property type="nucleotide sequence ID" value="NZ_FNFI01000007.1"/>
</dbReference>
<dbReference type="GO" id="GO:0006797">
    <property type="term" value="P:polyphosphate metabolic process"/>
    <property type="evidence" value="ECO:0007669"/>
    <property type="project" value="InterPro"/>
</dbReference>
<dbReference type="SUPFAM" id="SSF52540">
    <property type="entry name" value="P-loop containing nucleoside triphosphate hydrolases"/>
    <property type="match status" value="1"/>
</dbReference>
<keyword evidence="1 4" id="KW-0808">Transferase</keyword>